<comment type="caution">
    <text evidence="2">The sequence shown here is derived from an EMBL/GenBank/DDBJ whole genome shotgun (WGS) entry which is preliminary data.</text>
</comment>
<dbReference type="EMBL" id="JASHIF010000002">
    <property type="protein sequence ID" value="MDI9858006.1"/>
    <property type="molecule type" value="Genomic_DNA"/>
</dbReference>
<feature type="transmembrane region" description="Helical" evidence="1">
    <location>
        <begin position="42"/>
        <end position="60"/>
    </location>
</feature>
<protein>
    <submittedName>
        <fullName evidence="2">Uncharacterized protein</fullName>
    </submittedName>
</protein>
<evidence type="ECO:0000313" key="3">
    <source>
        <dbReference type="Proteomes" id="UP001236507"/>
    </source>
</evidence>
<reference evidence="2 3" key="1">
    <citation type="submission" date="2023-05" db="EMBL/GenBank/DDBJ databases">
        <title>Novel species of genus Flectobacillus isolated from stream in China.</title>
        <authorList>
            <person name="Lu H."/>
        </authorList>
    </citation>
    <scope>NUCLEOTIDE SEQUENCE [LARGE SCALE GENOMIC DNA]</scope>
    <source>
        <strain evidence="2 3">KCTC 42575</strain>
    </source>
</reference>
<keyword evidence="1" id="KW-1133">Transmembrane helix</keyword>
<keyword evidence="1" id="KW-0812">Transmembrane</keyword>
<accession>A0ABT6Y381</accession>
<organism evidence="2 3">
    <name type="scientific">Flectobacillus roseus</name>
    <dbReference type="NCBI Taxonomy" id="502259"/>
    <lineage>
        <taxon>Bacteria</taxon>
        <taxon>Pseudomonadati</taxon>
        <taxon>Bacteroidota</taxon>
        <taxon>Cytophagia</taxon>
        <taxon>Cytophagales</taxon>
        <taxon>Flectobacillaceae</taxon>
        <taxon>Flectobacillus</taxon>
    </lineage>
</organism>
<dbReference type="Proteomes" id="UP001236507">
    <property type="component" value="Unassembled WGS sequence"/>
</dbReference>
<proteinExistence type="predicted"/>
<keyword evidence="1" id="KW-0472">Membrane</keyword>
<keyword evidence="3" id="KW-1185">Reference proteome</keyword>
<evidence type="ECO:0000313" key="2">
    <source>
        <dbReference type="EMBL" id="MDI9858006.1"/>
    </source>
</evidence>
<gene>
    <name evidence="2" type="ORF">QM524_02180</name>
</gene>
<dbReference type="RefSeq" id="WP_283343277.1">
    <property type="nucleotide sequence ID" value="NZ_JASHIF010000002.1"/>
</dbReference>
<name>A0ABT6Y381_9BACT</name>
<sequence length="63" mass="6750">MQAITSLLGSLFGSDSDATDAEVQQRLANLEQTTAKQKVTNLILLGLVFIFGIVTVVSAVRKK</sequence>
<evidence type="ECO:0000256" key="1">
    <source>
        <dbReference type="SAM" id="Phobius"/>
    </source>
</evidence>